<dbReference type="AlphaFoldDB" id="A0A318JFE5"/>
<dbReference type="Gene3D" id="2.30.30.240">
    <property type="entry name" value="PRC-barrel domain"/>
    <property type="match status" value="1"/>
</dbReference>
<sequence length="136" mass="14832">MNQMQLNTDGSNRTSSNTGGPGPYLMGANTLTGDAVLNQQGEVLGDIKEIMLNVSSGRVAYAVLAFGGFMGLGEKLFAVPWQALVLDPINKRFMLNISKERFTHAPGFDKDQWPDMADPAWAGIVHDFYGTDLYSE</sequence>
<dbReference type="Proteomes" id="UP000248395">
    <property type="component" value="Unassembled WGS sequence"/>
</dbReference>
<dbReference type="RefSeq" id="WP_059284472.1">
    <property type="nucleotide sequence ID" value="NZ_LNQU01000002.1"/>
</dbReference>
<comment type="caution">
    <text evidence="3">The sequence shown here is derived from an EMBL/GenBank/DDBJ whole genome shotgun (WGS) entry which is preliminary data.</text>
</comment>
<accession>A0A318JFE5</accession>
<dbReference type="EMBL" id="QJKC01000010">
    <property type="protein sequence ID" value="PXX45919.1"/>
    <property type="molecule type" value="Genomic_DNA"/>
</dbReference>
<feature type="compositionally biased region" description="Polar residues" evidence="1">
    <location>
        <begin position="1"/>
        <end position="18"/>
    </location>
</feature>
<dbReference type="OrthoDB" id="286778at2"/>
<dbReference type="Pfam" id="PF05239">
    <property type="entry name" value="PRC"/>
    <property type="match status" value="1"/>
</dbReference>
<evidence type="ECO:0000313" key="3">
    <source>
        <dbReference type="EMBL" id="PXX45919.1"/>
    </source>
</evidence>
<gene>
    <name evidence="3" type="ORF">DFR38_11017</name>
</gene>
<organism evidence="3 4">
    <name type="scientific">Aquitalea magnusonii</name>
    <dbReference type="NCBI Taxonomy" id="332411"/>
    <lineage>
        <taxon>Bacteria</taxon>
        <taxon>Pseudomonadati</taxon>
        <taxon>Pseudomonadota</taxon>
        <taxon>Betaproteobacteria</taxon>
        <taxon>Neisseriales</taxon>
        <taxon>Chromobacteriaceae</taxon>
        <taxon>Aquitalea</taxon>
    </lineage>
</organism>
<dbReference type="PANTHER" id="PTHR36505">
    <property type="entry name" value="BLR1072 PROTEIN"/>
    <property type="match status" value="1"/>
</dbReference>
<dbReference type="PANTHER" id="PTHR36505:SF1">
    <property type="entry name" value="BLR1072 PROTEIN"/>
    <property type="match status" value="1"/>
</dbReference>
<dbReference type="InterPro" id="IPR027275">
    <property type="entry name" value="PRC-brl_dom"/>
</dbReference>
<proteinExistence type="predicted"/>
<protein>
    <submittedName>
        <fullName evidence="3">PRC-barrel domain protein</fullName>
    </submittedName>
</protein>
<feature type="region of interest" description="Disordered" evidence="1">
    <location>
        <begin position="1"/>
        <end position="24"/>
    </location>
</feature>
<evidence type="ECO:0000259" key="2">
    <source>
        <dbReference type="Pfam" id="PF05239"/>
    </source>
</evidence>
<feature type="domain" description="PRC-barrel" evidence="2">
    <location>
        <begin position="27"/>
        <end position="101"/>
    </location>
</feature>
<evidence type="ECO:0000256" key="1">
    <source>
        <dbReference type="SAM" id="MobiDB-lite"/>
    </source>
</evidence>
<keyword evidence="4" id="KW-1185">Reference proteome</keyword>
<dbReference type="InterPro" id="IPR011033">
    <property type="entry name" value="PRC_barrel-like_sf"/>
</dbReference>
<name>A0A318JFE5_9NEIS</name>
<evidence type="ECO:0000313" key="4">
    <source>
        <dbReference type="Proteomes" id="UP000248395"/>
    </source>
</evidence>
<reference evidence="3 4" key="1">
    <citation type="submission" date="2018-05" db="EMBL/GenBank/DDBJ databases">
        <title>Genomic Encyclopedia of Type Strains, Phase IV (KMG-IV): sequencing the most valuable type-strain genomes for metagenomic binning, comparative biology and taxonomic classification.</title>
        <authorList>
            <person name="Goeker M."/>
        </authorList>
    </citation>
    <scope>NUCLEOTIDE SEQUENCE [LARGE SCALE GENOMIC DNA]</scope>
    <source>
        <strain evidence="3 4">DSM 25134</strain>
    </source>
</reference>
<dbReference type="SUPFAM" id="SSF50346">
    <property type="entry name" value="PRC-barrel domain"/>
    <property type="match status" value="1"/>
</dbReference>